<evidence type="ECO:0000256" key="2">
    <source>
        <dbReference type="ARBA" id="ARBA00023027"/>
    </source>
</evidence>
<dbReference type="GO" id="GO:0005737">
    <property type="term" value="C:cytoplasm"/>
    <property type="evidence" value="ECO:0007669"/>
    <property type="project" value="TreeGrafter"/>
</dbReference>
<protein>
    <submittedName>
        <fullName evidence="3">Putative deoxyhypusine synthase</fullName>
        <ecNumber evidence="3">2.5.1.46</ecNumber>
    </submittedName>
</protein>
<accession>G0TR14</accession>
<proteinExistence type="inferred from homology"/>
<comment type="similarity">
    <text evidence="1">Belongs to the deoxyhypusine synthase family.</text>
</comment>
<dbReference type="EMBL" id="HE573017">
    <property type="protein sequence ID" value="CCC46378.1"/>
    <property type="molecule type" value="Genomic_DNA"/>
</dbReference>
<gene>
    <name evidence="3" type="ORF">TVY486_0100260</name>
</gene>
<organism evidence="3">
    <name type="scientific">Trypanosoma vivax (strain Y486)</name>
    <dbReference type="NCBI Taxonomy" id="1055687"/>
    <lineage>
        <taxon>Eukaryota</taxon>
        <taxon>Discoba</taxon>
        <taxon>Euglenozoa</taxon>
        <taxon>Kinetoplastea</taxon>
        <taxon>Metakinetoplastina</taxon>
        <taxon>Trypanosomatida</taxon>
        <taxon>Trypanosomatidae</taxon>
        <taxon>Trypanosoma</taxon>
        <taxon>Duttonella</taxon>
    </lineage>
</organism>
<dbReference type="EC" id="2.5.1.46" evidence="3"/>
<keyword evidence="2" id="KW-0520">NAD</keyword>
<dbReference type="InterPro" id="IPR002773">
    <property type="entry name" value="Deoxyhypusine_synthase"/>
</dbReference>
<dbReference type="SUPFAM" id="SSF52467">
    <property type="entry name" value="DHS-like NAD/FAD-binding domain"/>
    <property type="match status" value="1"/>
</dbReference>
<dbReference type="GO" id="GO:0034038">
    <property type="term" value="F:deoxyhypusine synthase activity"/>
    <property type="evidence" value="ECO:0007669"/>
    <property type="project" value="UniProtKB-EC"/>
</dbReference>
<dbReference type="FunFam" id="3.40.910.10:FF:000010">
    <property type="entry name" value="Deoxyhypusine synthase"/>
    <property type="match status" value="1"/>
</dbReference>
<evidence type="ECO:0000256" key="1">
    <source>
        <dbReference type="ARBA" id="ARBA00009892"/>
    </source>
</evidence>
<sequence>MPDQMPPTRSSTQTITELDYSALVQMPQEDALRLVISSYQDVGLQATQAGRARAVLQRTLANKKRFPGNKVFLAYTSNLISSGLRDTFAFLARERLVDAVVTTAGGVEEDVIKCLGKTLVGNFSVDDAMLRRNGINRVGNLFVPNDNYCSFEDFFVPVLELLHKKQSASRWQTMTAPSDFIREMGAALDSMQRDARESSLVYWCYRNEIPIFCPALTDGSMGDMIYFYNFSKKGLLVDPIPDAVKLRRLGACGENAPMCSIDTAVKDSAAHVTCIILGGGLPKHHLLRNVRARTVVCVATGLEADGCESSCSFVDDKANELIGEGCEVVRVHGDATIVLPIVLFGVGTLASVQ</sequence>
<dbReference type="InterPro" id="IPR029035">
    <property type="entry name" value="DHS-like_NAD/FAD-binding_dom"/>
</dbReference>
<dbReference type="VEuPathDB" id="TriTrypDB:TvY486_0100260"/>
<name>G0TR14_TRYVY</name>
<dbReference type="OMA" id="VSWGKIA"/>
<reference evidence="3" key="1">
    <citation type="journal article" date="2012" name="Proc. Natl. Acad. Sci. U.S.A.">
        <title>Antigenic diversity is generated by distinct evolutionary mechanisms in African trypanosome species.</title>
        <authorList>
            <person name="Jackson A.P."/>
            <person name="Berry A."/>
            <person name="Aslett M."/>
            <person name="Allison H.C."/>
            <person name="Burton P."/>
            <person name="Vavrova-Anderson J."/>
            <person name="Brown R."/>
            <person name="Browne H."/>
            <person name="Corton N."/>
            <person name="Hauser H."/>
            <person name="Gamble J."/>
            <person name="Gilderthorp R."/>
            <person name="Marcello L."/>
            <person name="McQuillan J."/>
            <person name="Otto T.D."/>
            <person name="Quail M.A."/>
            <person name="Sanders M.J."/>
            <person name="van Tonder A."/>
            <person name="Ginger M.L."/>
            <person name="Field M.C."/>
            <person name="Barry J.D."/>
            <person name="Hertz-Fowler C."/>
            <person name="Berriman M."/>
        </authorList>
    </citation>
    <scope>NUCLEOTIDE SEQUENCE</scope>
    <source>
        <strain evidence="3">Y486</strain>
    </source>
</reference>
<evidence type="ECO:0000313" key="3">
    <source>
        <dbReference type="EMBL" id="CCC46378.1"/>
    </source>
</evidence>
<dbReference type="AlphaFoldDB" id="G0TR14"/>
<keyword evidence="3" id="KW-0808">Transferase</keyword>
<dbReference type="PANTHER" id="PTHR11703:SF0">
    <property type="entry name" value="DEOXYHYPUSINE SYNTHASE"/>
    <property type="match status" value="1"/>
</dbReference>
<dbReference type="Gene3D" id="3.40.910.10">
    <property type="entry name" value="Deoxyhypusine synthase"/>
    <property type="match status" value="1"/>
</dbReference>
<dbReference type="PANTHER" id="PTHR11703">
    <property type="entry name" value="DEOXYHYPUSINE SYNTHASE"/>
    <property type="match status" value="1"/>
</dbReference>
<dbReference type="Pfam" id="PF01916">
    <property type="entry name" value="DS"/>
    <property type="match status" value="1"/>
</dbReference>
<dbReference type="InterPro" id="IPR036982">
    <property type="entry name" value="Deoxyhypusine_synthase_sf"/>
</dbReference>